<reference evidence="1 2" key="1">
    <citation type="journal article" date="2013" name="Genome Announc.">
        <title>Draft Genome Sequence of a Hexachlorocyclohexane-Degrading Bacterium, Sphingobium baderi Strain LL03T.</title>
        <authorList>
            <person name="Kaur J."/>
            <person name="Verma H."/>
            <person name="Tripathi C."/>
            <person name="Khurana J.P."/>
            <person name="Lal R."/>
        </authorList>
    </citation>
    <scope>NUCLEOTIDE SEQUENCE [LARGE SCALE GENOMIC DNA]</scope>
    <source>
        <strain evidence="1 2">LL03</strain>
    </source>
</reference>
<gene>
    <name evidence="1" type="ORF">L485_19790</name>
</gene>
<evidence type="ECO:0000313" key="2">
    <source>
        <dbReference type="Proteomes" id="UP000015524"/>
    </source>
</evidence>
<dbReference type="Proteomes" id="UP000015524">
    <property type="component" value="Unassembled WGS sequence"/>
</dbReference>
<dbReference type="PATRIC" id="fig|1114964.3.peg.3888"/>
<protein>
    <submittedName>
        <fullName evidence="1">Uncharacterized protein</fullName>
    </submittedName>
</protein>
<proteinExistence type="predicted"/>
<accession>T0GD71</accession>
<sequence>MGKPASVPQGSSWNRRAPFGRAARFHVSPQADLPAIKALAADMSGLPHGRTLYSRLYGLG</sequence>
<name>T0GD71_9SPHN</name>
<dbReference type="AlphaFoldDB" id="T0GD71"/>
<dbReference type="EMBL" id="ATIB01000085">
    <property type="protein sequence ID" value="EQA97987.1"/>
    <property type="molecule type" value="Genomic_DNA"/>
</dbReference>
<comment type="caution">
    <text evidence="1">The sequence shown here is derived from an EMBL/GenBank/DDBJ whole genome shotgun (WGS) entry which is preliminary data.</text>
</comment>
<keyword evidence="2" id="KW-1185">Reference proteome</keyword>
<evidence type="ECO:0000313" key="1">
    <source>
        <dbReference type="EMBL" id="EQA97987.1"/>
    </source>
</evidence>
<organism evidence="1 2">
    <name type="scientific">Sphingobium baderi LL03</name>
    <dbReference type="NCBI Taxonomy" id="1114964"/>
    <lineage>
        <taxon>Bacteria</taxon>
        <taxon>Pseudomonadati</taxon>
        <taxon>Pseudomonadota</taxon>
        <taxon>Alphaproteobacteria</taxon>
        <taxon>Sphingomonadales</taxon>
        <taxon>Sphingomonadaceae</taxon>
        <taxon>Sphingobium</taxon>
    </lineage>
</organism>